<protein>
    <submittedName>
        <fullName evidence="1">Uncharacterized protein</fullName>
    </submittedName>
</protein>
<organism evidence="1 2">
    <name type="scientific">Kangiella marina</name>
    <dbReference type="NCBI Taxonomy" id="1079178"/>
    <lineage>
        <taxon>Bacteria</taxon>
        <taxon>Pseudomonadati</taxon>
        <taxon>Pseudomonadota</taxon>
        <taxon>Gammaproteobacteria</taxon>
        <taxon>Kangiellales</taxon>
        <taxon>Kangiellaceae</taxon>
        <taxon>Kangiella</taxon>
    </lineage>
</organism>
<gene>
    <name evidence="1" type="ORF">GCM10023151_13340</name>
</gene>
<evidence type="ECO:0000313" key="2">
    <source>
        <dbReference type="Proteomes" id="UP001501011"/>
    </source>
</evidence>
<dbReference type="EMBL" id="BAABFV010000001">
    <property type="protein sequence ID" value="GAA4360741.1"/>
    <property type="molecule type" value="Genomic_DNA"/>
</dbReference>
<comment type="caution">
    <text evidence="1">The sequence shown here is derived from an EMBL/GenBank/DDBJ whole genome shotgun (WGS) entry which is preliminary data.</text>
</comment>
<accession>A0ABP8IJR6</accession>
<reference evidence="2" key="1">
    <citation type="journal article" date="2019" name="Int. J. Syst. Evol. Microbiol.">
        <title>The Global Catalogue of Microorganisms (GCM) 10K type strain sequencing project: providing services to taxonomists for standard genome sequencing and annotation.</title>
        <authorList>
            <consortium name="The Broad Institute Genomics Platform"/>
            <consortium name="The Broad Institute Genome Sequencing Center for Infectious Disease"/>
            <person name="Wu L."/>
            <person name="Ma J."/>
        </authorList>
    </citation>
    <scope>NUCLEOTIDE SEQUENCE [LARGE SCALE GENOMIC DNA]</scope>
    <source>
        <strain evidence="2">JCM 17728</strain>
    </source>
</reference>
<name>A0ABP8IJR6_9GAMM</name>
<proteinExistence type="predicted"/>
<keyword evidence="2" id="KW-1185">Reference proteome</keyword>
<sequence>MSNKSKSKIQKLFTENHYKKFLMQCRDEITQKFPGFWSSLSQQEQLTWLDSVVRDSKKLGFGNEYLIKDYMSIVCKIGKDFLQDPDIDNKIVRFITDTNFSPYVRTRDTNRWIDKNLSKITKPERI</sequence>
<evidence type="ECO:0000313" key="1">
    <source>
        <dbReference type="EMBL" id="GAA4360741.1"/>
    </source>
</evidence>
<dbReference type="Proteomes" id="UP001501011">
    <property type="component" value="Unassembled WGS sequence"/>
</dbReference>